<feature type="domain" description="4Fe-4S Mo/W bis-MGD-type" evidence="11">
    <location>
        <begin position="5"/>
        <end position="61"/>
    </location>
</feature>
<evidence type="ECO:0000256" key="6">
    <source>
        <dbReference type="ARBA" id="ARBA00022723"/>
    </source>
</evidence>
<dbReference type="InterPro" id="IPR006963">
    <property type="entry name" value="Mopterin_OxRdtase_4Fe-4S_dom"/>
</dbReference>
<dbReference type="GO" id="GO:0008299">
    <property type="term" value="P:isoprenoid biosynthetic process"/>
    <property type="evidence" value="ECO:0007669"/>
    <property type="project" value="InterPro"/>
</dbReference>
<organism evidence="12 13">
    <name type="scientific">Siculibacillus lacustris</name>
    <dbReference type="NCBI Taxonomy" id="1549641"/>
    <lineage>
        <taxon>Bacteria</taxon>
        <taxon>Pseudomonadati</taxon>
        <taxon>Pseudomonadota</taxon>
        <taxon>Alphaproteobacteria</taxon>
        <taxon>Hyphomicrobiales</taxon>
        <taxon>Ancalomicrobiaceae</taxon>
        <taxon>Siculibacillus</taxon>
    </lineage>
</organism>
<dbReference type="InterPro" id="IPR007419">
    <property type="entry name" value="BFD-like_2Fe2S-bd_dom"/>
</dbReference>
<name>A0A4Q9VT73_9HYPH</name>
<dbReference type="Gene3D" id="3.40.228.10">
    <property type="entry name" value="Dimethylsulfoxide Reductase, domain 2"/>
    <property type="match status" value="1"/>
</dbReference>
<dbReference type="InterPro" id="IPR009010">
    <property type="entry name" value="Asp_de-COase-like_dom_sf"/>
</dbReference>
<dbReference type="OrthoDB" id="9816402at2"/>
<evidence type="ECO:0000256" key="7">
    <source>
        <dbReference type="ARBA" id="ARBA00023002"/>
    </source>
</evidence>
<sequence length="893" mass="94313">MTDTVRTVLTTCPYCGTGCGVKAEVAADGAVTISGDPDHPANFGRLCVKGAALAETLGHDGRLLHPEIAGRRVTWNAALDAVASRFAATIAEHGPDSVALYVSGQILTEDYYVANKLMKGFVGSANIDTNSRLCMASSVAGHKRAFGSDTVPGCYEDLDSADLVVLTGSNLAWCHPILYQRIAAAKAARPAMKVVNIDPRLTATDDIADLHLGLEPGSDVALFAGLLAHLEGTGHRDGDFVAAHTSGLDAALAAAASFADLDAVARATGLAPADIATFYGWFGATEKTVTVYSQGVNQSSAGTDKVNAIVNCHLLTGRIGREGMGPFSVTGQPNAMGGREVGGLANQLAAHLELDDPAHRALVQDFWGSPTIAATPGHKAVELFEAVADGRIKALWIMATNPVDSLPDADRVRAALRSCPFVVVSDVVRDTDTTALADVLLPAEAWGEKDGTVTNSERRITRQRRLVAPAGEARPDWWALAHVGRRLGWTSAFAWDRAAAVFREHAALSGHRPEIVRDFDISGFADLSDEDFATLAPFQWPRRTGEPAPDGPKRFFADGRFFTPDGRGRLIATHPRPPRAKPSPELPFWLNTGRVRDQWHTMTRTGLAPKLTGHIAEPFAEIADADAERLGIAPASLVTIANGRAAVVVRALVTDRQRPGSVFVPIHWTDRVASSARIGALIAPETDPLSGQPESKAATVAVRPFAAVWYGFALTRTVPKSIAADYWALGRIDGGTRLELAGLEAPDDWSDFAVNLFGPDVELVHFADAKAGRRRIAAVRDGAVVGLLLVAPTPVEAARDWLCQRFSAAIPAGEAAALLAARPGGAAEDPGRRVCTCYGVGANQIRKAAVRGCRSVAAIGDHLAAGTNCGSCRPEIARIVAAVWPPEAAVAAE</sequence>
<evidence type="ECO:0000259" key="11">
    <source>
        <dbReference type="PROSITE" id="PS51669"/>
    </source>
</evidence>
<evidence type="ECO:0000256" key="4">
    <source>
        <dbReference type="ARBA" id="ARBA00022485"/>
    </source>
</evidence>
<evidence type="ECO:0000256" key="1">
    <source>
        <dbReference type="ARBA" id="ARBA00001942"/>
    </source>
</evidence>
<dbReference type="InterPro" id="IPR050123">
    <property type="entry name" value="Prok_molybdopt-oxidoreductase"/>
</dbReference>
<keyword evidence="9" id="KW-0411">Iron-sulfur</keyword>
<accession>A0A4Q9VT73</accession>
<dbReference type="GO" id="GO:0016020">
    <property type="term" value="C:membrane"/>
    <property type="evidence" value="ECO:0007669"/>
    <property type="project" value="TreeGrafter"/>
</dbReference>
<dbReference type="GO" id="GO:0045333">
    <property type="term" value="P:cellular respiration"/>
    <property type="evidence" value="ECO:0007669"/>
    <property type="project" value="UniProtKB-ARBA"/>
</dbReference>
<dbReference type="SUPFAM" id="SSF50692">
    <property type="entry name" value="ADC-like"/>
    <property type="match status" value="1"/>
</dbReference>
<proteinExistence type="inferred from homology"/>
<dbReference type="InterPro" id="IPR041957">
    <property type="entry name" value="CT_Nitrate-R-NapA-like"/>
</dbReference>
<dbReference type="EMBL" id="SJFN01000012">
    <property type="protein sequence ID" value="TBW38281.1"/>
    <property type="molecule type" value="Genomic_DNA"/>
</dbReference>
<dbReference type="InterPro" id="IPR027467">
    <property type="entry name" value="MopterinOxRdtase_cofactor_BS"/>
</dbReference>
<dbReference type="GO" id="GO:1990204">
    <property type="term" value="C:oxidoreductase complex"/>
    <property type="evidence" value="ECO:0007669"/>
    <property type="project" value="UniProtKB-ARBA"/>
</dbReference>
<reference evidence="12 13" key="1">
    <citation type="submission" date="2019-02" db="EMBL/GenBank/DDBJ databases">
        <title>Siculibacillus lacustris gen. nov., sp. nov., a new rosette-forming bacterium isolated from a freshwater crater lake (Lake St. Ana, Romania).</title>
        <authorList>
            <person name="Felfoldi T."/>
            <person name="Marton Z."/>
            <person name="Szabo A."/>
            <person name="Mentes A."/>
            <person name="Boka K."/>
            <person name="Marialigeti K."/>
            <person name="Mathe I."/>
            <person name="Koncz M."/>
            <person name="Schumann P."/>
            <person name="Toth E."/>
        </authorList>
    </citation>
    <scope>NUCLEOTIDE SEQUENCE [LARGE SCALE GENOMIC DNA]</scope>
    <source>
        <strain evidence="12 13">SA-279</strain>
    </source>
</reference>
<comment type="cofactor">
    <cofactor evidence="2">
        <name>[4Fe-4S] cluster</name>
        <dbReference type="ChEBI" id="CHEBI:49883"/>
    </cofactor>
</comment>
<dbReference type="AlphaFoldDB" id="A0A4Q9VT73"/>
<dbReference type="Pfam" id="PF04324">
    <property type="entry name" value="Fer2_BFD"/>
    <property type="match status" value="1"/>
</dbReference>
<dbReference type="Gene3D" id="3.40.50.740">
    <property type="match status" value="1"/>
</dbReference>
<protein>
    <submittedName>
        <fullName evidence="12">Nitrate reductase</fullName>
    </submittedName>
</protein>
<dbReference type="GO" id="GO:0016491">
    <property type="term" value="F:oxidoreductase activity"/>
    <property type="evidence" value="ECO:0007669"/>
    <property type="project" value="UniProtKB-KW"/>
</dbReference>
<dbReference type="Gene3D" id="2.40.40.20">
    <property type="match status" value="1"/>
</dbReference>
<dbReference type="GO" id="GO:0043546">
    <property type="term" value="F:molybdopterin cofactor binding"/>
    <property type="evidence" value="ECO:0007669"/>
    <property type="project" value="InterPro"/>
</dbReference>
<keyword evidence="4" id="KW-0004">4Fe-4S</keyword>
<dbReference type="Gene3D" id="1.10.10.1100">
    <property type="entry name" value="BFD-like [2Fe-2S]-binding domain"/>
    <property type="match status" value="1"/>
</dbReference>
<dbReference type="Pfam" id="PF01568">
    <property type="entry name" value="Molydop_binding"/>
    <property type="match status" value="1"/>
</dbReference>
<comment type="similarity">
    <text evidence="3">Belongs to the prokaryotic molybdopterin-containing oxidoreductase family. NasA/NapA/NarB subfamily.</text>
</comment>
<keyword evidence="10" id="KW-0534">Nitrate assimilation</keyword>
<evidence type="ECO:0000256" key="10">
    <source>
        <dbReference type="ARBA" id="ARBA00023063"/>
    </source>
</evidence>
<dbReference type="GO" id="GO:0051539">
    <property type="term" value="F:4 iron, 4 sulfur cluster binding"/>
    <property type="evidence" value="ECO:0007669"/>
    <property type="project" value="UniProtKB-KW"/>
</dbReference>
<dbReference type="Proteomes" id="UP000292781">
    <property type="component" value="Unassembled WGS sequence"/>
</dbReference>
<evidence type="ECO:0000256" key="8">
    <source>
        <dbReference type="ARBA" id="ARBA00023004"/>
    </source>
</evidence>
<keyword evidence="13" id="KW-1185">Reference proteome</keyword>
<dbReference type="InterPro" id="IPR006656">
    <property type="entry name" value="Mopterin_OxRdtase"/>
</dbReference>
<dbReference type="Pfam" id="PF04879">
    <property type="entry name" value="Molybdop_Fe4S4"/>
    <property type="match status" value="1"/>
</dbReference>
<keyword evidence="5" id="KW-0500">Molybdenum</keyword>
<dbReference type="PROSITE" id="PS51669">
    <property type="entry name" value="4FE4S_MOW_BIS_MGD"/>
    <property type="match status" value="1"/>
</dbReference>
<dbReference type="CDD" id="cd02754">
    <property type="entry name" value="MopB_Nitrate-R-NapA-like"/>
    <property type="match status" value="1"/>
</dbReference>
<dbReference type="RefSeq" id="WP_131309126.1">
    <property type="nucleotide sequence ID" value="NZ_SJFN01000012.1"/>
</dbReference>
<dbReference type="InterPro" id="IPR018294">
    <property type="entry name" value="ISPD_synthase_CS"/>
</dbReference>
<dbReference type="GO" id="GO:0042128">
    <property type="term" value="P:nitrate assimilation"/>
    <property type="evidence" value="ECO:0007669"/>
    <property type="project" value="UniProtKB-KW"/>
</dbReference>
<dbReference type="InterPro" id="IPR006657">
    <property type="entry name" value="MoPterin_dinucl-bd_dom"/>
</dbReference>
<dbReference type="GO" id="GO:0046872">
    <property type="term" value="F:metal ion binding"/>
    <property type="evidence" value="ECO:0007669"/>
    <property type="project" value="UniProtKB-KW"/>
</dbReference>
<dbReference type="Pfam" id="PF00384">
    <property type="entry name" value="Molybdopterin"/>
    <property type="match status" value="1"/>
</dbReference>
<keyword evidence="8" id="KW-0408">Iron</keyword>
<gene>
    <name evidence="12" type="ORF">EYW49_10075</name>
</gene>
<comment type="caution">
    <text evidence="12">The sequence shown here is derived from an EMBL/GenBank/DDBJ whole genome shotgun (WGS) entry which is preliminary data.</text>
</comment>
<dbReference type="PANTHER" id="PTHR43105">
    <property type="entry name" value="RESPIRATORY NITRATE REDUCTASE"/>
    <property type="match status" value="1"/>
</dbReference>
<evidence type="ECO:0000256" key="9">
    <source>
        <dbReference type="ARBA" id="ARBA00023014"/>
    </source>
</evidence>
<keyword evidence="6" id="KW-0479">Metal-binding</keyword>
<evidence type="ECO:0000313" key="12">
    <source>
        <dbReference type="EMBL" id="TBW38281.1"/>
    </source>
</evidence>
<evidence type="ECO:0000256" key="5">
    <source>
        <dbReference type="ARBA" id="ARBA00022505"/>
    </source>
</evidence>
<dbReference type="InterPro" id="IPR041854">
    <property type="entry name" value="BFD-like_2Fe2S-bd_dom_sf"/>
</dbReference>
<dbReference type="SUPFAM" id="SSF53706">
    <property type="entry name" value="Formate dehydrogenase/DMSO reductase, domains 1-3"/>
    <property type="match status" value="1"/>
</dbReference>
<dbReference type="Gene3D" id="2.20.25.90">
    <property type="entry name" value="ADC-like domains"/>
    <property type="match status" value="1"/>
</dbReference>
<comment type="cofactor">
    <cofactor evidence="1">
        <name>Mo-bis(molybdopterin guanine dinucleotide)</name>
        <dbReference type="ChEBI" id="CHEBI:60539"/>
    </cofactor>
</comment>
<dbReference type="PROSITE" id="PS01295">
    <property type="entry name" value="ISPD"/>
    <property type="match status" value="1"/>
</dbReference>
<dbReference type="PANTHER" id="PTHR43105:SF9">
    <property type="entry name" value="NADPH-FE(3+) OXIDOREDUCTASE SUBUNIT ALPHA"/>
    <property type="match status" value="1"/>
</dbReference>
<evidence type="ECO:0000313" key="13">
    <source>
        <dbReference type="Proteomes" id="UP000292781"/>
    </source>
</evidence>
<dbReference type="PROSITE" id="PS00551">
    <property type="entry name" value="MOLYBDOPTERIN_PROK_1"/>
    <property type="match status" value="1"/>
</dbReference>
<evidence type="ECO:0000256" key="2">
    <source>
        <dbReference type="ARBA" id="ARBA00001966"/>
    </source>
</evidence>
<dbReference type="CDD" id="cd02791">
    <property type="entry name" value="MopB_CT_Nitrate-R-NapA-like"/>
    <property type="match status" value="1"/>
</dbReference>
<keyword evidence="7" id="KW-0560">Oxidoreductase</keyword>
<dbReference type="SMART" id="SM00926">
    <property type="entry name" value="Molybdop_Fe4S4"/>
    <property type="match status" value="1"/>
</dbReference>
<evidence type="ECO:0000256" key="3">
    <source>
        <dbReference type="ARBA" id="ARBA00008747"/>
    </source>
</evidence>